<feature type="compositionally biased region" description="Polar residues" evidence="1">
    <location>
        <begin position="288"/>
        <end position="298"/>
    </location>
</feature>
<name>A0AA89BY04_PINIB</name>
<dbReference type="AlphaFoldDB" id="A0AA89BY04"/>
<protein>
    <submittedName>
        <fullName evidence="2">Uncharacterized protein</fullName>
    </submittedName>
</protein>
<dbReference type="Proteomes" id="UP001186944">
    <property type="component" value="Unassembled WGS sequence"/>
</dbReference>
<gene>
    <name evidence="2" type="ORF">FSP39_024246</name>
</gene>
<feature type="region of interest" description="Disordered" evidence="1">
    <location>
        <begin position="286"/>
        <end position="319"/>
    </location>
</feature>
<comment type="caution">
    <text evidence="2">The sequence shown here is derived from an EMBL/GenBank/DDBJ whole genome shotgun (WGS) entry which is preliminary data.</text>
</comment>
<feature type="region of interest" description="Disordered" evidence="1">
    <location>
        <begin position="237"/>
        <end position="264"/>
    </location>
</feature>
<reference evidence="2" key="1">
    <citation type="submission" date="2019-08" db="EMBL/GenBank/DDBJ databases">
        <title>The improved chromosome-level genome for the pearl oyster Pinctada fucata martensii using PacBio sequencing and Hi-C.</title>
        <authorList>
            <person name="Zheng Z."/>
        </authorList>
    </citation>
    <scope>NUCLEOTIDE SEQUENCE</scope>
    <source>
        <strain evidence="2">ZZ-2019</strain>
        <tissue evidence="2">Adductor muscle</tissue>
    </source>
</reference>
<keyword evidence="3" id="KW-1185">Reference proteome</keyword>
<accession>A0AA89BY04</accession>
<evidence type="ECO:0000256" key="1">
    <source>
        <dbReference type="SAM" id="MobiDB-lite"/>
    </source>
</evidence>
<evidence type="ECO:0000313" key="2">
    <source>
        <dbReference type="EMBL" id="KAK3086835.1"/>
    </source>
</evidence>
<feature type="compositionally biased region" description="Low complexity" evidence="1">
    <location>
        <begin position="193"/>
        <end position="207"/>
    </location>
</feature>
<organism evidence="2 3">
    <name type="scientific">Pinctada imbricata</name>
    <name type="common">Atlantic pearl-oyster</name>
    <name type="synonym">Pinctada martensii</name>
    <dbReference type="NCBI Taxonomy" id="66713"/>
    <lineage>
        <taxon>Eukaryota</taxon>
        <taxon>Metazoa</taxon>
        <taxon>Spiralia</taxon>
        <taxon>Lophotrochozoa</taxon>
        <taxon>Mollusca</taxon>
        <taxon>Bivalvia</taxon>
        <taxon>Autobranchia</taxon>
        <taxon>Pteriomorphia</taxon>
        <taxon>Pterioida</taxon>
        <taxon>Pterioidea</taxon>
        <taxon>Pteriidae</taxon>
        <taxon>Pinctada</taxon>
    </lineage>
</organism>
<evidence type="ECO:0000313" key="3">
    <source>
        <dbReference type="Proteomes" id="UP001186944"/>
    </source>
</evidence>
<proteinExistence type="predicted"/>
<dbReference type="EMBL" id="VSWD01000012">
    <property type="protein sequence ID" value="KAK3086835.1"/>
    <property type="molecule type" value="Genomic_DNA"/>
</dbReference>
<sequence length="529" mass="60038">MDSETLVSNPFQEMTNEAMDNAGKKSSLTEKLVSVKNNVCEKHFMMKASKLNKELSYNMKKIHENASKLRYEAKLYDINKRKIDLETKRRIHPHKDFNYDESQIQKSEQRLGVLEEGYYLDRKQKFPIRGRSMNDLNATPTVSRARNMLRQQEREDREDDLRSMSVSYFGLSTPGTGSLVSSKGSPSMRRGSKSAPPSKMSASMAGMNDSRDSKLPVIERQKTKDSHVKFSLDDTHARTSTPELPVRPKTYTAPSSLTRRSTAWDSDDDDDFVQTINLRALLFGSEPAKSTGTGTPRTLTRESSRSVPNLRRSGGQKITRETILAENKKINKKINKFYESLDLSESEESEEDEPQEVKISAAQASKFAQKAKAATLLNIFSKPADRPLEIKVTDSTDMKEEAKRRQSIMPEVSTETSDSSLQSDGLLDEKKDLWKFIRTNVENGEVKRCSTPSQIILQQMTRLDLSENDRTKIPLHSAGRALRHTPTFKMRKVVEKLMKSRTKFQQQEVDILRQKLEEGGTEATIHAAA</sequence>
<feature type="compositionally biased region" description="Basic and acidic residues" evidence="1">
    <location>
        <begin position="395"/>
        <end position="404"/>
    </location>
</feature>
<feature type="region of interest" description="Disordered" evidence="1">
    <location>
        <begin position="172"/>
        <end position="211"/>
    </location>
</feature>
<feature type="compositionally biased region" description="Polar residues" evidence="1">
    <location>
        <begin position="173"/>
        <end position="185"/>
    </location>
</feature>
<feature type="region of interest" description="Disordered" evidence="1">
    <location>
        <begin position="395"/>
        <end position="424"/>
    </location>
</feature>
<feature type="compositionally biased region" description="Polar residues" evidence="1">
    <location>
        <begin position="252"/>
        <end position="264"/>
    </location>
</feature>